<dbReference type="Proteomes" id="UP000294395">
    <property type="component" value="Chromosome"/>
</dbReference>
<evidence type="ECO:0000313" key="2">
    <source>
        <dbReference type="Proteomes" id="UP000294395"/>
    </source>
</evidence>
<gene>
    <name evidence="1" type="ORF">AHTJR_11920</name>
</gene>
<name>A0A4V1ASW6_ACIHA</name>
<reference evidence="1 2" key="1">
    <citation type="submission" date="2019-03" db="EMBL/GenBank/DDBJ databases">
        <title>Complete genome sequence of two outbreak-associated Acinetobacter haemolyticus strains.</title>
        <authorList>
            <person name="Bai L."/>
            <person name="Zhang S.-C."/>
            <person name="Deng Y."/>
            <person name="Song C.-C."/>
            <person name="Kang G.-B."/>
            <person name="Dong Y."/>
            <person name="Wang Y."/>
            <person name="Gao F."/>
            <person name="Huang H."/>
        </authorList>
    </citation>
    <scope>NUCLEOTIDE SEQUENCE [LARGE SCALE GENOMIC DNA]</scope>
    <source>
        <strain evidence="1 2">TJR01</strain>
    </source>
</reference>
<proteinExistence type="predicted"/>
<sequence length="168" mass="19758">MYNTYYKNTDIDGTIVLYELDQEYYCLRAVCITSSIILNTSFINEQSNFFLPEGSFSENLEELSVSTNEEFLNFWNKSTSQYLNAWNELKTKFQINQNVDSEIVCFYPQGVIVKFNEIFLGLVSYKDCEFILGSTNMYPHQKINLYVQNFDDDNLWISFSVNTQHQLI</sequence>
<dbReference type="AlphaFoldDB" id="A0A4V1ASW6"/>
<dbReference type="RefSeq" id="WP_134252786.1">
    <property type="nucleotide sequence ID" value="NZ_CP038009.1"/>
</dbReference>
<accession>A0A4V1ASW6</accession>
<protein>
    <submittedName>
        <fullName evidence="1">Uncharacterized protein</fullName>
    </submittedName>
</protein>
<evidence type="ECO:0000313" key="1">
    <source>
        <dbReference type="EMBL" id="QBQ16929.1"/>
    </source>
</evidence>
<organism evidence="1 2">
    <name type="scientific">Acinetobacter haemolyticus</name>
    <dbReference type="NCBI Taxonomy" id="29430"/>
    <lineage>
        <taxon>Bacteria</taxon>
        <taxon>Pseudomonadati</taxon>
        <taxon>Pseudomonadota</taxon>
        <taxon>Gammaproteobacteria</taxon>
        <taxon>Moraxellales</taxon>
        <taxon>Moraxellaceae</taxon>
        <taxon>Acinetobacter</taxon>
    </lineage>
</organism>
<dbReference type="EMBL" id="CP038009">
    <property type="protein sequence ID" value="QBQ16929.1"/>
    <property type="molecule type" value="Genomic_DNA"/>
</dbReference>